<proteinExistence type="inferred from homology"/>
<organism evidence="6 7">
    <name type="scientific">Cylindrotheca closterium</name>
    <dbReference type="NCBI Taxonomy" id="2856"/>
    <lineage>
        <taxon>Eukaryota</taxon>
        <taxon>Sar</taxon>
        <taxon>Stramenopiles</taxon>
        <taxon>Ochrophyta</taxon>
        <taxon>Bacillariophyta</taxon>
        <taxon>Bacillariophyceae</taxon>
        <taxon>Bacillariophycidae</taxon>
        <taxon>Bacillariales</taxon>
        <taxon>Bacillariaceae</taxon>
        <taxon>Cylindrotheca</taxon>
    </lineage>
</organism>
<dbReference type="Pfam" id="PF05903">
    <property type="entry name" value="Peptidase_C97"/>
    <property type="match status" value="1"/>
</dbReference>
<dbReference type="GO" id="GO:0006508">
    <property type="term" value="P:proteolysis"/>
    <property type="evidence" value="ECO:0007669"/>
    <property type="project" value="UniProtKB-KW"/>
</dbReference>
<comment type="similarity">
    <text evidence="1">Belongs to the DeSI family.</text>
</comment>
<dbReference type="AlphaFoldDB" id="A0AAD2CQI2"/>
<keyword evidence="7" id="KW-1185">Reference proteome</keyword>
<feature type="compositionally biased region" description="Basic and acidic residues" evidence="4">
    <location>
        <begin position="204"/>
        <end position="213"/>
    </location>
</feature>
<sequence length="234" mass="25226">MGTKVFLNLYDLSPMNDYLVPVGFGLHHSGIEISGVEYSFGSGGGVFEGPPKQAPGARFRYQLEMGTFEGGSHELNKALDDLRHGGFGNSQYNLVKRNCNHFCDALVWKLLKIRLPGYVNRWADLGNCCSCLLPKQFLEDSPVGGSGNRNDGASSFLVPTTASMKRGGAKVATTTQAFSGTGHSLSGDGSSSSASGWTKSNSATKDDLIDRREKARKAALARLERGQQQQQEQT</sequence>
<dbReference type="Proteomes" id="UP001295423">
    <property type="component" value="Unassembled WGS sequence"/>
</dbReference>
<dbReference type="GO" id="GO:0016579">
    <property type="term" value="P:protein deubiquitination"/>
    <property type="evidence" value="ECO:0007669"/>
    <property type="project" value="TreeGrafter"/>
</dbReference>
<evidence type="ECO:0000256" key="2">
    <source>
        <dbReference type="ARBA" id="ARBA00022670"/>
    </source>
</evidence>
<evidence type="ECO:0000313" key="6">
    <source>
        <dbReference type="EMBL" id="CAJ1943078.1"/>
    </source>
</evidence>
<dbReference type="PANTHER" id="PTHR12378:SF80">
    <property type="entry name" value="IP06716P-RELATED"/>
    <property type="match status" value="1"/>
</dbReference>
<dbReference type="SMART" id="SM01179">
    <property type="entry name" value="DUF862"/>
    <property type="match status" value="1"/>
</dbReference>
<dbReference type="EMBL" id="CAKOGP040001112">
    <property type="protein sequence ID" value="CAJ1943078.1"/>
    <property type="molecule type" value="Genomic_DNA"/>
</dbReference>
<evidence type="ECO:0000256" key="3">
    <source>
        <dbReference type="ARBA" id="ARBA00022801"/>
    </source>
</evidence>
<evidence type="ECO:0000259" key="5">
    <source>
        <dbReference type="PROSITE" id="PS51858"/>
    </source>
</evidence>
<feature type="compositionally biased region" description="Low complexity" evidence="4">
    <location>
        <begin position="179"/>
        <end position="202"/>
    </location>
</feature>
<keyword evidence="2" id="KW-0645">Protease</keyword>
<evidence type="ECO:0000313" key="7">
    <source>
        <dbReference type="Proteomes" id="UP001295423"/>
    </source>
</evidence>
<dbReference type="InterPro" id="IPR008580">
    <property type="entry name" value="PPPDE_dom"/>
</dbReference>
<dbReference type="PANTHER" id="PTHR12378">
    <property type="entry name" value="DESUMOYLATING ISOPEPTIDASE"/>
    <property type="match status" value="1"/>
</dbReference>
<dbReference type="Gene3D" id="3.90.1720.30">
    <property type="entry name" value="PPPDE domains"/>
    <property type="match status" value="1"/>
</dbReference>
<protein>
    <recommendedName>
        <fullName evidence="5">PPPDE domain-containing protein</fullName>
    </recommendedName>
</protein>
<comment type="caution">
    <text evidence="6">The sequence shown here is derived from an EMBL/GenBank/DDBJ whole genome shotgun (WGS) entry which is preliminary data.</text>
</comment>
<reference evidence="6" key="1">
    <citation type="submission" date="2023-08" db="EMBL/GenBank/DDBJ databases">
        <authorList>
            <person name="Audoor S."/>
            <person name="Bilcke G."/>
        </authorList>
    </citation>
    <scope>NUCLEOTIDE SEQUENCE</scope>
</reference>
<dbReference type="GO" id="GO:0101005">
    <property type="term" value="F:deubiquitinase activity"/>
    <property type="evidence" value="ECO:0007669"/>
    <property type="project" value="TreeGrafter"/>
</dbReference>
<gene>
    <name evidence="6" type="ORF">CYCCA115_LOCUS8266</name>
</gene>
<accession>A0AAD2CQI2</accession>
<name>A0AAD2CQI2_9STRA</name>
<dbReference type="InterPro" id="IPR042266">
    <property type="entry name" value="PPPDE_sf"/>
</dbReference>
<evidence type="ECO:0000256" key="1">
    <source>
        <dbReference type="ARBA" id="ARBA00008140"/>
    </source>
</evidence>
<feature type="region of interest" description="Disordered" evidence="4">
    <location>
        <begin position="178"/>
        <end position="234"/>
    </location>
</feature>
<keyword evidence="3" id="KW-0378">Hydrolase</keyword>
<dbReference type="PROSITE" id="PS51858">
    <property type="entry name" value="PPPDE"/>
    <property type="match status" value="1"/>
</dbReference>
<evidence type="ECO:0000256" key="4">
    <source>
        <dbReference type="SAM" id="MobiDB-lite"/>
    </source>
</evidence>
<feature type="domain" description="PPPDE" evidence="5">
    <location>
        <begin position="3"/>
        <end position="137"/>
    </location>
</feature>